<reference evidence="1 2" key="1">
    <citation type="submission" date="2015-03" db="EMBL/GenBank/DDBJ databases">
        <title>Genome assembly of Sandaracinus amylolyticus DSM 53668.</title>
        <authorList>
            <person name="Sharma G."/>
            <person name="Subramanian S."/>
        </authorList>
    </citation>
    <scope>NUCLEOTIDE SEQUENCE [LARGE SCALE GENOMIC DNA]</scope>
    <source>
        <strain evidence="1 2">DSM 53668</strain>
    </source>
</reference>
<dbReference type="EMBL" id="CP011125">
    <property type="protein sequence ID" value="AKF11419.1"/>
    <property type="molecule type" value="Genomic_DNA"/>
</dbReference>
<organism evidence="1 2">
    <name type="scientific">Sandaracinus amylolyticus</name>
    <dbReference type="NCBI Taxonomy" id="927083"/>
    <lineage>
        <taxon>Bacteria</taxon>
        <taxon>Pseudomonadati</taxon>
        <taxon>Myxococcota</taxon>
        <taxon>Polyangia</taxon>
        <taxon>Polyangiales</taxon>
        <taxon>Sandaracinaceae</taxon>
        <taxon>Sandaracinus</taxon>
    </lineage>
</organism>
<dbReference type="AlphaFoldDB" id="A0A0F6SI18"/>
<dbReference type="Proteomes" id="UP000034883">
    <property type="component" value="Chromosome"/>
</dbReference>
<accession>A0A0F6SI18</accession>
<keyword evidence="2" id="KW-1185">Reference proteome</keyword>
<sequence length="116" mass="12145">MASALLAVCATAQLGALAHLALVRHVHCAEHARVEHADDAHAAHAHVDHDALSSRDDHAHDGCALDALRTVAAITIHEAPSRVVAFDVSSLHTAPHDTPRLAARVLDHAPKTSPPA</sequence>
<protein>
    <submittedName>
        <fullName evidence="1">Uncharacterized protein</fullName>
    </submittedName>
</protein>
<dbReference type="STRING" id="927083.DB32_008568"/>
<name>A0A0F6SI18_9BACT</name>
<gene>
    <name evidence="1" type="ORF">DB32_008568</name>
</gene>
<dbReference type="KEGG" id="samy:DB32_008568"/>
<evidence type="ECO:0000313" key="2">
    <source>
        <dbReference type="Proteomes" id="UP000034883"/>
    </source>
</evidence>
<evidence type="ECO:0000313" key="1">
    <source>
        <dbReference type="EMBL" id="AKF11419.1"/>
    </source>
</evidence>
<proteinExistence type="predicted"/>